<dbReference type="SUPFAM" id="SSF48317">
    <property type="entry name" value="Acid phosphatase/Vanadium-dependent haloperoxidase"/>
    <property type="match status" value="1"/>
</dbReference>
<reference evidence="7 8" key="1">
    <citation type="journal article" date="2010" name="DNA Res.">
        <title>Bacterial lifestyle in a deep-sea hydrothermal vent chimney revealed by the genome sequence of the thermophilic bacterium Deferribacter desulfuricans SSM1.</title>
        <authorList>
            <person name="Takaki Y."/>
            <person name="Shimamura S."/>
            <person name="Nakagawa S."/>
            <person name="Fukuhara Y."/>
            <person name="Horikawa H."/>
            <person name="Ankai A."/>
            <person name="Harada T."/>
            <person name="Hosoyama A."/>
            <person name="Oguchi A."/>
            <person name="Fukui S."/>
            <person name="Fujita N."/>
            <person name="Takami H."/>
            <person name="Takai K."/>
        </authorList>
    </citation>
    <scope>NUCLEOTIDE SEQUENCE [LARGE SCALE GENOMIC DNA]</scope>
    <source>
        <strain evidence="8">DSM 14783 / JCM 11476 / NBRC 101012 / SSM1</strain>
    </source>
</reference>
<feature type="transmembrane region" description="Helical" evidence="5">
    <location>
        <begin position="238"/>
        <end position="261"/>
    </location>
</feature>
<dbReference type="Gene3D" id="1.20.144.10">
    <property type="entry name" value="Phosphatidic acid phosphatase type 2/haloperoxidase"/>
    <property type="match status" value="1"/>
</dbReference>
<evidence type="ECO:0000256" key="1">
    <source>
        <dbReference type="ARBA" id="ARBA00004141"/>
    </source>
</evidence>
<dbReference type="AlphaFoldDB" id="D3PDD0"/>
<evidence type="ECO:0000313" key="8">
    <source>
        <dbReference type="Proteomes" id="UP000001520"/>
    </source>
</evidence>
<protein>
    <recommendedName>
        <fullName evidence="6">Inositolphosphotransferase Aur1/Ipt1 domain-containing protein</fullName>
    </recommendedName>
</protein>
<keyword evidence="8" id="KW-1185">Reference proteome</keyword>
<dbReference type="PANTHER" id="PTHR31310">
    <property type="match status" value="1"/>
</dbReference>
<feature type="domain" description="Inositolphosphotransferase Aur1/Ipt1" evidence="6">
    <location>
        <begin position="126"/>
        <end position="273"/>
    </location>
</feature>
<dbReference type="HOGENOM" id="CLU_893409_0_0_0"/>
<feature type="transmembrane region" description="Helical" evidence="5">
    <location>
        <begin position="67"/>
        <end position="85"/>
    </location>
</feature>
<evidence type="ECO:0000256" key="4">
    <source>
        <dbReference type="ARBA" id="ARBA00023136"/>
    </source>
</evidence>
<dbReference type="GO" id="GO:0016020">
    <property type="term" value="C:membrane"/>
    <property type="evidence" value="ECO:0007669"/>
    <property type="project" value="UniProtKB-SubCell"/>
</dbReference>
<feature type="transmembrane region" description="Helical" evidence="5">
    <location>
        <begin position="267"/>
        <end position="286"/>
    </location>
</feature>
<dbReference type="InterPro" id="IPR026841">
    <property type="entry name" value="Aur1/Ipt1"/>
</dbReference>
<dbReference type="Proteomes" id="UP000001520">
    <property type="component" value="Chromosome"/>
</dbReference>
<keyword evidence="4 5" id="KW-0472">Membrane</keyword>
<dbReference type="PANTHER" id="PTHR31310:SF7">
    <property type="entry name" value="PA-PHOSPHATASE RELATED-FAMILY PROTEIN DDB_G0268928"/>
    <property type="match status" value="1"/>
</dbReference>
<gene>
    <name evidence="7" type="ordered locus">DEFDS_1134</name>
</gene>
<dbReference type="EMBL" id="AP011529">
    <property type="protein sequence ID" value="BAI80603.1"/>
    <property type="molecule type" value="Genomic_DNA"/>
</dbReference>
<feature type="transmembrane region" description="Helical" evidence="5">
    <location>
        <begin position="40"/>
        <end position="60"/>
    </location>
</feature>
<sequence>MNGIKKTNGYNFLPHDFLTLFYVIIIIFIVLTHYNSLSFAYMHIFTHLLGVAFIFLIAKYDRNKNKLITLIHYFYPILFFTFIYQETGRLNQLFYDGYFDKLLLYWDTKLFGKSPIYWFYELIPQRIISEYFHFSYAFYYLMVPLTFVYIYKRKKDNVLHYMFTLCFSFYIYYLIFIFFPAVGGRTFADIYAREGYLFKKIVDYIYLTQEIDGGAFPSSHVGIALVCLLNLKRVGGYFYKIMLILVPSLALATVYCGYHYGVDMITGWISGYILYKISSFLYVRYFSN</sequence>
<dbReference type="InterPro" id="IPR052185">
    <property type="entry name" value="IPC_Synthase-Related"/>
</dbReference>
<dbReference type="InterPro" id="IPR036938">
    <property type="entry name" value="PAP2/HPO_sf"/>
</dbReference>
<keyword evidence="2 5" id="KW-0812">Transmembrane</keyword>
<accession>D3PDD0</accession>
<feature type="transmembrane region" description="Helical" evidence="5">
    <location>
        <begin position="12"/>
        <end position="34"/>
    </location>
</feature>
<evidence type="ECO:0000256" key="3">
    <source>
        <dbReference type="ARBA" id="ARBA00022989"/>
    </source>
</evidence>
<feature type="transmembrane region" description="Helical" evidence="5">
    <location>
        <begin position="214"/>
        <end position="231"/>
    </location>
</feature>
<dbReference type="STRING" id="639282.DEFDS_1134"/>
<keyword evidence="3 5" id="KW-1133">Transmembrane helix</keyword>
<evidence type="ECO:0000259" key="6">
    <source>
        <dbReference type="Pfam" id="PF14378"/>
    </source>
</evidence>
<comment type="subcellular location">
    <subcellularLocation>
        <location evidence="1">Membrane</location>
        <topology evidence="1">Multi-pass membrane protein</topology>
    </subcellularLocation>
</comment>
<dbReference type="RefSeq" id="WP_013007850.1">
    <property type="nucleotide sequence ID" value="NC_013939.1"/>
</dbReference>
<organism evidence="7 8">
    <name type="scientific">Deferribacter desulfuricans (strain DSM 14783 / JCM 11476 / NBRC 101012 / SSM1)</name>
    <dbReference type="NCBI Taxonomy" id="639282"/>
    <lineage>
        <taxon>Bacteria</taxon>
        <taxon>Pseudomonadati</taxon>
        <taxon>Deferribacterota</taxon>
        <taxon>Deferribacteres</taxon>
        <taxon>Deferribacterales</taxon>
        <taxon>Deferribacteraceae</taxon>
        <taxon>Deferribacter</taxon>
    </lineage>
</organism>
<evidence type="ECO:0000313" key="7">
    <source>
        <dbReference type="EMBL" id="BAI80603.1"/>
    </source>
</evidence>
<proteinExistence type="predicted"/>
<evidence type="ECO:0000256" key="5">
    <source>
        <dbReference type="SAM" id="Phobius"/>
    </source>
</evidence>
<name>D3PDD0_DEFDS</name>
<dbReference type="OrthoDB" id="9775789at2"/>
<evidence type="ECO:0000256" key="2">
    <source>
        <dbReference type="ARBA" id="ARBA00022692"/>
    </source>
</evidence>
<dbReference type="Pfam" id="PF14378">
    <property type="entry name" value="PAP2_3"/>
    <property type="match status" value="1"/>
</dbReference>
<feature type="transmembrane region" description="Helical" evidence="5">
    <location>
        <begin position="131"/>
        <end position="151"/>
    </location>
</feature>
<dbReference type="eggNOG" id="COG0671">
    <property type="taxonomic scope" value="Bacteria"/>
</dbReference>
<feature type="transmembrane region" description="Helical" evidence="5">
    <location>
        <begin position="158"/>
        <end position="179"/>
    </location>
</feature>
<dbReference type="KEGG" id="ddf:DEFDS_1134"/>